<name>A0A7C9D2J1_OPUST</name>
<dbReference type="AlphaFoldDB" id="A0A7C9D2J1"/>
<dbReference type="EMBL" id="GISG01068485">
    <property type="protein sequence ID" value="MBA4629124.1"/>
    <property type="molecule type" value="Transcribed_RNA"/>
</dbReference>
<evidence type="ECO:0000313" key="1">
    <source>
        <dbReference type="EMBL" id="MBA4629124.1"/>
    </source>
</evidence>
<protein>
    <submittedName>
        <fullName evidence="1">Uncharacterized protein</fullName>
    </submittedName>
</protein>
<sequence>MVTTMLEFRMICAVKGQMGSNGDVLPCLCQTKLYAKSITFRRKRGQQILRYEPVSKKPRGNLWGKALFTWRVRVMKKRCHSWTWRRRIILFQVQERSLRIGQQRTKYAIPLNHLL</sequence>
<reference evidence="1" key="1">
    <citation type="journal article" date="2013" name="J. Plant Res.">
        <title>Effect of fungi and light on seed germination of three Opuntia species from semiarid lands of central Mexico.</title>
        <authorList>
            <person name="Delgado-Sanchez P."/>
            <person name="Jimenez-Bremont J.F."/>
            <person name="Guerrero-Gonzalez Mde L."/>
            <person name="Flores J."/>
        </authorList>
    </citation>
    <scope>NUCLEOTIDE SEQUENCE</scope>
    <source>
        <tissue evidence="1">Cladode</tissue>
    </source>
</reference>
<proteinExistence type="predicted"/>
<organism evidence="1">
    <name type="scientific">Opuntia streptacantha</name>
    <name type="common">Prickly pear cactus</name>
    <name type="synonym">Opuntia cardona</name>
    <dbReference type="NCBI Taxonomy" id="393608"/>
    <lineage>
        <taxon>Eukaryota</taxon>
        <taxon>Viridiplantae</taxon>
        <taxon>Streptophyta</taxon>
        <taxon>Embryophyta</taxon>
        <taxon>Tracheophyta</taxon>
        <taxon>Spermatophyta</taxon>
        <taxon>Magnoliopsida</taxon>
        <taxon>eudicotyledons</taxon>
        <taxon>Gunneridae</taxon>
        <taxon>Pentapetalae</taxon>
        <taxon>Caryophyllales</taxon>
        <taxon>Cactineae</taxon>
        <taxon>Cactaceae</taxon>
        <taxon>Opuntioideae</taxon>
        <taxon>Opuntia</taxon>
    </lineage>
</organism>
<accession>A0A7C9D2J1</accession>
<reference evidence="1" key="2">
    <citation type="submission" date="2020-07" db="EMBL/GenBank/DDBJ databases">
        <authorList>
            <person name="Vera ALvarez R."/>
            <person name="Arias-Moreno D.M."/>
            <person name="Jimenez-Jacinto V."/>
            <person name="Jimenez-Bremont J.F."/>
            <person name="Swaminathan K."/>
            <person name="Moose S.P."/>
            <person name="Guerrero-Gonzalez M.L."/>
            <person name="Marino-Ramirez L."/>
            <person name="Landsman D."/>
            <person name="Rodriguez-Kessler M."/>
            <person name="Delgado-Sanchez P."/>
        </authorList>
    </citation>
    <scope>NUCLEOTIDE SEQUENCE</scope>
    <source>
        <tissue evidence="1">Cladode</tissue>
    </source>
</reference>